<organism evidence="6">
    <name type="scientific">invertebrate metagenome</name>
    <dbReference type="NCBI Taxonomy" id="1711999"/>
    <lineage>
        <taxon>unclassified sequences</taxon>
        <taxon>metagenomes</taxon>
        <taxon>organismal metagenomes</taxon>
    </lineage>
</organism>
<dbReference type="AlphaFoldDB" id="A0A484H627"/>
<keyword evidence="3" id="KW-0350">Heme biosynthesis</keyword>
<comment type="pathway">
    <text evidence="1">Porphyrin-containing compound metabolism; protoheme biosynthesis.</text>
</comment>
<dbReference type="PANTHER" id="PTHR11108">
    <property type="entry name" value="FERROCHELATASE"/>
    <property type="match status" value="1"/>
</dbReference>
<dbReference type="EC" id="4.99.1.1" evidence="6"/>
<dbReference type="CDD" id="cd03411">
    <property type="entry name" value="Ferrochelatase_N"/>
    <property type="match status" value="1"/>
</dbReference>
<evidence type="ECO:0000313" key="6">
    <source>
        <dbReference type="EMBL" id="VBB69536.1"/>
    </source>
</evidence>
<keyword evidence="5" id="KW-0627">Porphyrin biosynthesis</keyword>
<dbReference type="GO" id="GO:0006783">
    <property type="term" value="P:heme biosynthetic process"/>
    <property type="evidence" value="ECO:0007669"/>
    <property type="project" value="UniProtKB-KW"/>
</dbReference>
<keyword evidence="2" id="KW-0408">Iron</keyword>
<dbReference type="NCBIfam" id="TIGR00109">
    <property type="entry name" value="hemH"/>
    <property type="match status" value="1"/>
</dbReference>
<keyword evidence="4 6" id="KW-0456">Lyase</keyword>
<protein>
    <submittedName>
        <fullName evidence="6">Ferrochelatase, protoheme ferro-lyase</fullName>
        <ecNumber evidence="6">4.99.1.1</ecNumber>
    </submittedName>
</protein>
<dbReference type="GO" id="GO:0005739">
    <property type="term" value="C:mitochondrion"/>
    <property type="evidence" value="ECO:0007669"/>
    <property type="project" value="TreeGrafter"/>
</dbReference>
<proteinExistence type="inferred from homology"/>
<evidence type="ECO:0000256" key="5">
    <source>
        <dbReference type="ARBA" id="ARBA00023244"/>
    </source>
</evidence>
<accession>A0A484H627</accession>
<dbReference type="InterPro" id="IPR001015">
    <property type="entry name" value="Ferrochelatase"/>
</dbReference>
<evidence type="ECO:0000256" key="2">
    <source>
        <dbReference type="ARBA" id="ARBA00023004"/>
    </source>
</evidence>
<dbReference type="PANTHER" id="PTHR11108:SF1">
    <property type="entry name" value="FERROCHELATASE, MITOCHONDRIAL"/>
    <property type="match status" value="1"/>
</dbReference>
<evidence type="ECO:0000256" key="4">
    <source>
        <dbReference type="ARBA" id="ARBA00023239"/>
    </source>
</evidence>
<dbReference type="InterPro" id="IPR033644">
    <property type="entry name" value="Ferrochelatase_C"/>
</dbReference>
<reference evidence="6" key="1">
    <citation type="submission" date="2018-10" db="EMBL/GenBank/DDBJ databases">
        <authorList>
            <person name="Gruber-Vodicka H."/>
            <person name="Jaeckle O."/>
        </authorList>
    </citation>
    <scope>NUCLEOTIDE SEQUENCE</scope>
</reference>
<dbReference type="Pfam" id="PF00762">
    <property type="entry name" value="Ferrochelatase"/>
    <property type="match status" value="1"/>
</dbReference>
<dbReference type="EMBL" id="LR026963">
    <property type="protein sequence ID" value="VBB69536.1"/>
    <property type="molecule type" value="Genomic_DNA"/>
</dbReference>
<dbReference type="SUPFAM" id="SSF53800">
    <property type="entry name" value="Chelatase"/>
    <property type="match status" value="1"/>
</dbReference>
<dbReference type="UniPathway" id="UPA00252"/>
<dbReference type="InterPro" id="IPR019772">
    <property type="entry name" value="Ferrochelatase_AS"/>
</dbReference>
<evidence type="ECO:0000256" key="1">
    <source>
        <dbReference type="ARBA" id="ARBA00004744"/>
    </source>
</evidence>
<name>A0A484H627_9ZZZZ</name>
<dbReference type="CDD" id="cd00419">
    <property type="entry name" value="Ferrochelatase_C"/>
    <property type="match status" value="1"/>
</dbReference>
<dbReference type="Gene3D" id="3.40.50.1400">
    <property type="match status" value="2"/>
</dbReference>
<dbReference type="InterPro" id="IPR033659">
    <property type="entry name" value="Ferrochelatase_N"/>
</dbReference>
<evidence type="ECO:0000256" key="3">
    <source>
        <dbReference type="ARBA" id="ARBA00023133"/>
    </source>
</evidence>
<dbReference type="PROSITE" id="PS00534">
    <property type="entry name" value="FERROCHELATASE"/>
    <property type="match status" value="1"/>
</dbReference>
<dbReference type="GO" id="GO:0004325">
    <property type="term" value="F:ferrochelatase activity"/>
    <property type="evidence" value="ECO:0007669"/>
    <property type="project" value="InterPro"/>
</dbReference>
<dbReference type="HAMAP" id="MF_00323">
    <property type="entry name" value="Ferrochelatase"/>
    <property type="match status" value="1"/>
</dbReference>
<gene>
    <name evidence="6" type="ORF">RIEGSTA812A_PEG_1009</name>
</gene>
<sequence length="352" mass="38727">MSRVAVVLFNLGGPDSLDAVQPFLFNLFSDPAIIRMPRLIRWLIAWLMARYRAAAARAAYNRIGGRSPLLAGTEAQALALENALAGSGLEIRVFLAMRYWHPFISETAAAVQKWNPDHVILLPLYPQFSNTTTGSAMREWRRIAANLERVTTAVCFWPTEPGWVAALAALTRQGLDTARTVHQSEGQLPRVLFSAHGLPQSMIARGDPYQHHVQQTVAAVVTALREPQLDYQICYQSRVGPQQWIGPDIGDAIRHAGAENIPVVLVPVTFVSEHAETLVELDIEYQHMAKLAGVPAYIRVPTVGTHACFIAGLARLVREALVQTPCRCCLSPIDSCGTSPRVASRQRDLEGI</sequence>